<proteinExistence type="predicted"/>
<keyword evidence="3" id="KW-1185">Reference proteome</keyword>
<dbReference type="Pfam" id="PF14417">
    <property type="entry name" value="MEDS"/>
    <property type="match status" value="1"/>
</dbReference>
<protein>
    <submittedName>
        <fullName evidence="2">Anti-anti-sigma regulatory factor</fullName>
    </submittedName>
</protein>
<comment type="caution">
    <text evidence="2">The sequence shown here is derived from an EMBL/GenBank/DDBJ whole genome shotgun (WGS) entry which is preliminary data.</text>
</comment>
<organism evidence="2 3">
    <name type="scientific">Saccharomonospora amisosensis</name>
    <dbReference type="NCBI Taxonomy" id="1128677"/>
    <lineage>
        <taxon>Bacteria</taxon>
        <taxon>Bacillati</taxon>
        <taxon>Actinomycetota</taxon>
        <taxon>Actinomycetes</taxon>
        <taxon>Pseudonocardiales</taxon>
        <taxon>Pseudonocardiaceae</taxon>
        <taxon>Saccharomonospora</taxon>
    </lineage>
</organism>
<dbReference type="InterPro" id="IPR036513">
    <property type="entry name" value="STAS_dom_sf"/>
</dbReference>
<gene>
    <name evidence="2" type="ORF">FHU38_001335</name>
</gene>
<dbReference type="Proteomes" id="UP000545493">
    <property type="component" value="Unassembled WGS sequence"/>
</dbReference>
<evidence type="ECO:0000313" key="3">
    <source>
        <dbReference type="Proteomes" id="UP000545493"/>
    </source>
</evidence>
<dbReference type="SUPFAM" id="SSF52091">
    <property type="entry name" value="SpoIIaa-like"/>
    <property type="match status" value="1"/>
</dbReference>
<dbReference type="InterPro" id="IPR058548">
    <property type="entry name" value="MlaB-like_STAS"/>
</dbReference>
<feature type="domain" description="STAS" evidence="1">
    <location>
        <begin position="190"/>
        <end position="276"/>
    </location>
</feature>
<dbReference type="InterPro" id="IPR002645">
    <property type="entry name" value="STAS_dom"/>
</dbReference>
<dbReference type="EMBL" id="JAAOYM010000001">
    <property type="protein sequence ID" value="NIJ10991.1"/>
    <property type="molecule type" value="Genomic_DNA"/>
</dbReference>
<dbReference type="AlphaFoldDB" id="A0A7X5ZQ00"/>
<dbReference type="Gene3D" id="3.30.750.24">
    <property type="entry name" value="STAS domain"/>
    <property type="match status" value="1"/>
</dbReference>
<dbReference type="PROSITE" id="PS50801">
    <property type="entry name" value="STAS"/>
    <property type="match status" value="1"/>
</dbReference>
<evidence type="ECO:0000259" key="1">
    <source>
        <dbReference type="PROSITE" id="PS50801"/>
    </source>
</evidence>
<accession>A0A7X5ZQ00</accession>
<dbReference type="Pfam" id="PF13466">
    <property type="entry name" value="STAS_2"/>
    <property type="match status" value="1"/>
</dbReference>
<reference evidence="2 3" key="1">
    <citation type="submission" date="2020-03" db="EMBL/GenBank/DDBJ databases">
        <title>Sequencing the genomes of 1000 actinobacteria strains.</title>
        <authorList>
            <person name="Klenk H.-P."/>
        </authorList>
    </citation>
    <scope>NUCLEOTIDE SEQUENCE [LARGE SCALE GENOMIC DNA]</scope>
    <source>
        <strain evidence="2 3">DSM 45685</strain>
    </source>
</reference>
<name>A0A7X5ZQ00_9PSEU</name>
<dbReference type="InterPro" id="IPR025847">
    <property type="entry name" value="MEDS_domain"/>
</dbReference>
<evidence type="ECO:0000313" key="2">
    <source>
        <dbReference type="EMBL" id="NIJ10991.1"/>
    </source>
</evidence>
<dbReference type="RefSeq" id="WP_167167676.1">
    <property type="nucleotide sequence ID" value="NZ_JAAOYM010000001.1"/>
</dbReference>
<sequence length="276" mass="30019">MRLCGEVDSARSLGLHDHVCWVYDDPGEFHWRALEFLSDGLAQGQRVRYLTHGDGDELLHVLESAPGVASALRSGAAQVHQLAEGDTAASAAQLRTLAAATHEALAEGYTGFRVAAEATGSVCKLKQPAEYARYEHLVDLYTTREPFAALCAYDRRAIGTDLAAQFACLHPAGNADITPFRLHACRNADIALSGELDLSCHDLLCRALERVDPHPQGGELVIDATGLTFVDHRSLFRLAEFAQRRGATVALRTNQSAPARLVEILDIPAVRVEWVE</sequence>